<protein>
    <submittedName>
        <fullName evidence="7">Uncharacterized protein</fullName>
    </submittedName>
</protein>
<name>A0AAW0S6P9_9HYPO</name>
<evidence type="ECO:0000256" key="2">
    <source>
        <dbReference type="ARBA" id="ARBA00022692"/>
    </source>
</evidence>
<dbReference type="EMBL" id="JAAHCF010000052">
    <property type="protein sequence ID" value="KAK8149351.1"/>
    <property type="molecule type" value="Genomic_DNA"/>
</dbReference>
<evidence type="ECO:0000256" key="5">
    <source>
        <dbReference type="SAM" id="MobiDB-lite"/>
    </source>
</evidence>
<gene>
    <name evidence="7" type="ORF">G3M48_007316</name>
</gene>
<feature type="transmembrane region" description="Helical" evidence="6">
    <location>
        <begin position="172"/>
        <end position="196"/>
    </location>
</feature>
<accession>A0AAW0S6P9</accession>
<dbReference type="PANTHER" id="PTHR15549">
    <property type="entry name" value="PAIRED IMMUNOGLOBULIN-LIKE TYPE 2 RECEPTOR"/>
    <property type="match status" value="1"/>
</dbReference>
<organism evidence="7 8">
    <name type="scientific">Beauveria asiatica</name>
    <dbReference type="NCBI Taxonomy" id="1069075"/>
    <lineage>
        <taxon>Eukaryota</taxon>
        <taxon>Fungi</taxon>
        <taxon>Dikarya</taxon>
        <taxon>Ascomycota</taxon>
        <taxon>Pezizomycotina</taxon>
        <taxon>Sordariomycetes</taxon>
        <taxon>Hypocreomycetidae</taxon>
        <taxon>Hypocreales</taxon>
        <taxon>Cordycipitaceae</taxon>
        <taxon>Beauveria</taxon>
    </lineage>
</organism>
<evidence type="ECO:0000256" key="4">
    <source>
        <dbReference type="ARBA" id="ARBA00023136"/>
    </source>
</evidence>
<feature type="region of interest" description="Disordered" evidence="5">
    <location>
        <begin position="203"/>
        <end position="224"/>
    </location>
</feature>
<keyword evidence="2 6" id="KW-0812">Transmembrane</keyword>
<feature type="region of interest" description="Disordered" evidence="5">
    <location>
        <begin position="116"/>
        <end position="169"/>
    </location>
</feature>
<dbReference type="PANTHER" id="PTHR15549:SF26">
    <property type="entry name" value="AXIAL BUDDING PATTERN PROTEIN 2-RELATED"/>
    <property type="match status" value="1"/>
</dbReference>
<evidence type="ECO:0000256" key="1">
    <source>
        <dbReference type="ARBA" id="ARBA00004167"/>
    </source>
</evidence>
<evidence type="ECO:0000313" key="8">
    <source>
        <dbReference type="Proteomes" id="UP001397290"/>
    </source>
</evidence>
<reference evidence="7 8" key="1">
    <citation type="submission" date="2020-02" db="EMBL/GenBank/DDBJ databases">
        <title>Comparative genomics of the hypocrealean fungal genus Beauvera.</title>
        <authorList>
            <person name="Showalter D.N."/>
            <person name="Bushley K.E."/>
            <person name="Rehner S.A."/>
        </authorList>
    </citation>
    <scope>NUCLEOTIDE SEQUENCE [LARGE SCALE GENOMIC DNA]</scope>
    <source>
        <strain evidence="7 8">ARSEF4384</strain>
    </source>
</reference>
<dbReference type="AlphaFoldDB" id="A0AAW0S6P9"/>
<evidence type="ECO:0000256" key="6">
    <source>
        <dbReference type="SAM" id="Phobius"/>
    </source>
</evidence>
<dbReference type="Proteomes" id="UP001397290">
    <property type="component" value="Unassembled WGS sequence"/>
</dbReference>
<sequence length="269" mass="27944">MANKMTASPNFEGWYIHPDGTTEALTCPQGTFTTSGPYAVCCDKTKCPMPTACHDNKISYDNFAVGACQGSAVCQTMSIMSAPGAKSDVTSSIFCAQYWYALEAYRDTVPVTASSATKTSTSASTGSTPSSNSASETMSRSTTTRSPTGSSGATSPAASPEAASSSGGSSKAWIAGAVVGPVAGLALVMGFAVWFLRRRRSAKKKKGVGAGNAPQEIGGYERPADYGDGNWQSKQYYGASHPKAESTSAGYYAPVQQNQVHELPGGEQR</sequence>
<evidence type="ECO:0000313" key="7">
    <source>
        <dbReference type="EMBL" id="KAK8149351.1"/>
    </source>
</evidence>
<dbReference type="GO" id="GO:0071944">
    <property type="term" value="C:cell periphery"/>
    <property type="evidence" value="ECO:0007669"/>
    <property type="project" value="UniProtKB-ARBA"/>
</dbReference>
<comment type="subcellular location">
    <subcellularLocation>
        <location evidence="1">Membrane</location>
        <topology evidence="1">Single-pass membrane protein</topology>
    </subcellularLocation>
</comment>
<dbReference type="InterPro" id="IPR051694">
    <property type="entry name" value="Immunoregulatory_rcpt-like"/>
</dbReference>
<keyword evidence="8" id="KW-1185">Reference proteome</keyword>
<dbReference type="GO" id="GO:0016020">
    <property type="term" value="C:membrane"/>
    <property type="evidence" value="ECO:0007669"/>
    <property type="project" value="UniProtKB-SubCell"/>
</dbReference>
<keyword evidence="3 6" id="KW-1133">Transmembrane helix</keyword>
<evidence type="ECO:0000256" key="3">
    <source>
        <dbReference type="ARBA" id="ARBA00022989"/>
    </source>
</evidence>
<proteinExistence type="predicted"/>
<comment type="caution">
    <text evidence="7">The sequence shown here is derived from an EMBL/GenBank/DDBJ whole genome shotgun (WGS) entry which is preliminary data.</text>
</comment>
<keyword evidence="4 6" id="KW-0472">Membrane</keyword>